<dbReference type="PANTHER" id="PTHR40079:SF4">
    <property type="entry name" value="GH26 DOMAIN-CONTAINING PROTEIN-RELATED"/>
    <property type="match status" value="1"/>
</dbReference>
<dbReference type="PRINTS" id="PR00739">
    <property type="entry name" value="GLHYDRLASE26"/>
</dbReference>
<keyword evidence="2 4" id="KW-0378">Hydrolase</keyword>
<accession>A0A0P0C1Y9</accession>
<dbReference type="InterPro" id="IPR000805">
    <property type="entry name" value="Glyco_hydro_26"/>
</dbReference>
<keyword evidence="5" id="KW-0732">Signal</keyword>
<keyword evidence="3 4" id="KW-0326">Glycosidase</keyword>
<dbReference type="Gene3D" id="3.20.20.80">
    <property type="entry name" value="Glycosidases"/>
    <property type="match status" value="1"/>
</dbReference>
<dbReference type="SUPFAM" id="SSF51445">
    <property type="entry name" value="(Trans)glycosidases"/>
    <property type="match status" value="1"/>
</dbReference>
<evidence type="ECO:0000313" key="8">
    <source>
        <dbReference type="Proteomes" id="UP000061382"/>
    </source>
</evidence>
<dbReference type="STRING" id="512763.DC20_06380"/>
<feature type="signal peptide" evidence="5">
    <location>
        <begin position="1"/>
        <end position="18"/>
    </location>
</feature>
<evidence type="ECO:0000256" key="5">
    <source>
        <dbReference type="SAM" id="SignalP"/>
    </source>
</evidence>
<feature type="domain" description="GH26" evidence="6">
    <location>
        <begin position="30"/>
        <end position="326"/>
    </location>
</feature>
<feature type="active site" description="Proton donor" evidence="4">
    <location>
        <position position="178"/>
    </location>
</feature>
<dbReference type="GO" id="GO:0016985">
    <property type="term" value="F:mannan endo-1,4-beta-mannosidase activity"/>
    <property type="evidence" value="ECO:0007669"/>
    <property type="project" value="InterPro"/>
</dbReference>
<evidence type="ECO:0000256" key="1">
    <source>
        <dbReference type="ARBA" id="ARBA00007754"/>
    </source>
</evidence>
<feature type="active site" description="Nucleophile" evidence="4">
    <location>
        <position position="278"/>
    </location>
</feature>
<evidence type="ECO:0000259" key="6">
    <source>
        <dbReference type="PROSITE" id="PS51764"/>
    </source>
</evidence>
<dbReference type="PATRIC" id="fig|512763.3.peg.1411"/>
<dbReference type="PANTHER" id="PTHR40079">
    <property type="entry name" value="MANNAN ENDO-1,4-BETA-MANNOSIDASE E-RELATED"/>
    <property type="match status" value="1"/>
</dbReference>
<reference evidence="7 8" key="1">
    <citation type="submission" date="2015-08" db="EMBL/GenBank/DDBJ databases">
        <title>Complete genome sequence of Rufibacter tibetensis strain 1351t, a radiation-resistant bacterium from tibet plateau.</title>
        <authorList>
            <person name="Dai J."/>
        </authorList>
    </citation>
    <scope>NUCLEOTIDE SEQUENCE [LARGE SCALE GENOMIC DNA]</scope>
    <source>
        <strain evidence="7 8">1351</strain>
    </source>
</reference>
<dbReference type="Proteomes" id="UP000061382">
    <property type="component" value="Chromosome"/>
</dbReference>
<dbReference type="EMBL" id="CP012643">
    <property type="protein sequence ID" value="ALI98661.1"/>
    <property type="molecule type" value="Genomic_DNA"/>
</dbReference>
<feature type="chain" id="PRO_5006042368" description="GH26 domain-containing protein" evidence="5">
    <location>
        <begin position="19"/>
        <end position="333"/>
    </location>
</feature>
<dbReference type="OrthoDB" id="9803686at2"/>
<name>A0A0P0C1Y9_9BACT</name>
<gene>
    <name evidence="7" type="ORF">DC20_06380</name>
</gene>
<dbReference type="KEGG" id="rti:DC20_06380"/>
<keyword evidence="8" id="KW-1185">Reference proteome</keyword>
<evidence type="ECO:0000256" key="3">
    <source>
        <dbReference type="ARBA" id="ARBA00023295"/>
    </source>
</evidence>
<sequence>MRKTLLFSFLILSLQCLGQGFAPVNPNATPEAKKLLAYLYEINGKHLLSGQHNYNETPDKFSAMVVDRTGKQPAIWGTDFIWRGAQDSGQEIVKEAIQKHQQGHIVTLMWHAGRPIDTAPFRWKESIQGELTDQQWKELTTPGTALHKIWLAQVDQTAEHLKQLQAANVPVLWRPYHEMNGVWFWWGDKKGKDGYQKLWTMLYDRYTNHHKLNNLLWVWNANTPRDIPKDEAFAYHLYYPGAKYVDILATDVYNFDYEQKDYNELLALAKGKLITLGEVGELPKAEILQVQPKWSWFMVWANWIETHNTPERVKEVYNLPQTLTLDELAATKK</sequence>
<dbReference type="InterPro" id="IPR017853">
    <property type="entry name" value="GH"/>
</dbReference>
<evidence type="ECO:0000313" key="7">
    <source>
        <dbReference type="EMBL" id="ALI98661.1"/>
    </source>
</evidence>
<dbReference type="InterPro" id="IPR022790">
    <property type="entry name" value="GH26_dom"/>
</dbReference>
<dbReference type="GO" id="GO:0006080">
    <property type="term" value="P:substituted mannan metabolic process"/>
    <property type="evidence" value="ECO:0007669"/>
    <property type="project" value="InterPro"/>
</dbReference>
<proteinExistence type="inferred from homology"/>
<evidence type="ECO:0000256" key="2">
    <source>
        <dbReference type="ARBA" id="ARBA00022801"/>
    </source>
</evidence>
<dbReference type="PROSITE" id="PS51764">
    <property type="entry name" value="GH26"/>
    <property type="match status" value="1"/>
</dbReference>
<organism evidence="7 8">
    <name type="scientific">Rufibacter tibetensis</name>
    <dbReference type="NCBI Taxonomy" id="512763"/>
    <lineage>
        <taxon>Bacteria</taxon>
        <taxon>Pseudomonadati</taxon>
        <taxon>Bacteroidota</taxon>
        <taxon>Cytophagia</taxon>
        <taxon>Cytophagales</taxon>
        <taxon>Hymenobacteraceae</taxon>
        <taxon>Rufibacter</taxon>
    </lineage>
</organism>
<evidence type="ECO:0000256" key="4">
    <source>
        <dbReference type="PROSITE-ProRule" id="PRU01100"/>
    </source>
</evidence>
<dbReference type="RefSeq" id="WP_062543064.1">
    <property type="nucleotide sequence ID" value="NZ_CP012643.1"/>
</dbReference>
<protein>
    <recommendedName>
        <fullName evidence="6">GH26 domain-containing protein</fullName>
    </recommendedName>
</protein>
<dbReference type="AlphaFoldDB" id="A0A0P0C1Y9"/>
<dbReference type="Pfam" id="PF02156">
    <property type="entry name" value="Glyco_hydro_26"/>
    <property type="match status" value="1"/>
</dbReference>
<comment type="similarity">
    <text evidence="1 4">Belongs to the glycosyl hydrolase 26 family.</text>
</comment>